<dbReference type="PROSITE" id="PS50005">
    <property type="entry name" value="TPR"/>
    <property type="match status" value="5"/>
</dbReference>
<keyword evidence="6" id="KW-0677">Repeat</keyword>
<dbReference type="PROSITE" id="PS50293">
    <property type="entry name" value="TPR_REGION"/>
    <property type="match status" value="1"/>
</dbReference>
<dbReference type="PANTHER" id="PTHR44998:SF1">
    <property type="entry name" value="UDP-N-ACETYLGLUCOSAMINE--PEPTIDE N-ACETYLGLUCOSAMINYLTRANSFERASE 110 KDA SUBUNIT"/>
    <property type="match status" value="1"/>
</dbReference>
<keyword evidence="4" id="KW-0328">Glycosyltransferase</keyword>
<dbReference type="EMBL" id="CP017637">
    <property type="protein sequence ID" value="APG13494.1"/>
    <property type="molecule type" value="Genomic_DNA"/>
</dbReference>
<feature type="repeat" description="TPR" evidence="8">
    <location>
        <begin position="198"/>
        <end position="231"/>
    </location>
</feature>
<comment type="pathway">
    <text evidence="1">Protein modification; protein glycosylation.</text>
</comment>
<evidence type="ECO:0000256" key="6">
    <source>
        <dbReference type="ARBA" id="ARBA00022737"/>
    </source>
</evidence>
<keyword evidence="5" id="KW-0808">Transferase</keyword>
<sequence length="856" mass="94446">MGSGQAEREFVPAIGPLRQCAVRAMRDERRILDRALSLHDKGDIAAAAKLYRRIIDANPNNLHAVHFLGVAEAAAGNIDRAKLLMTRSLQSKPVNLEFIENYAAVLHRAGEHDELVRLCQHGLQFAPTNLGLLHGSSAGLLAMSRYPETIEQLTRLLTHHPRHFPAHFMLGSALAKSRQYEQALASYDQALQLNPRLAEAHLDKGTIHFATCRYNDALSAYDNALTLRPDLAAAALGRCYALIQLGRRDEALAAADHTLKLQPDLPEAWAGRGNALLDLGRLEDAAAAYDRALTIGPYLASAWSGHGNILLRSGRQRDAEVAFDRAIAADAAFAEAWLGRGTVLLSLGRHRDAATALDRATVLNPGLVSAWLAKGQVAYLEKRYDDALIAWNRALDLNPDQSAVAAACLRVKLHQCDWTDFESGCASVRSSVRSGKLVSPFMFVAIPSTSAEQLQCARTWAENNFRLQSSPVWRGERYTHDRIRIGYLSADFHQHATSQLMAGVFEHHDRTRFEITAISVGPNDGSDMRRRIEAAFERFVDAKPKSDTQIAELVRALEVDILVDLKGYTQDARTGILAMRPAPIQVNYLGFPGTIGAGFIDYIVADRNVIPEHDYDCYVEKIAWLPESYQANDRDRAIADLMPVRAEHGLPDDAFVFCCFNDNYKITPDVFSSWMRILAAVENSVLWLFEDNPTAADNLRREAQASGVAPRRLVFAQRLPTSAHLARHRCADLFLDTVPYGAHTTASDALWTGLPVVTCLGETFAARVGASLLNAIRLPALITTTPAAYEQLAIELANDPARLAALRAKLARDRLTTPLYDTEQYTRDLETAYAAMMERHMAGLPPDHVRVPGTTV</sequence>
<comment type="similarity">
    <text evidence="2">Belongs to the glycosyltransferase 41 family. O-GlcNAc transferase subfamily.</text>
</comment>
<dbReference type="Gene3D" id="3.40.50.11380">
    <property type="match status" value="1"/>
</dbReference>
<reference evidence="10 11" key="1">
    <citation type="submission" date="2016-11" db="EMBL/GenBank/DDBJ databases">
        <title>Complete Genome Sequence of Bradyrhizobium sp. strain J5, an isolated from soybean nodule in Hokkaido.</title>
        <authorList>
            <person name="Kanehara K."/>
        </authorList>
    </citation>
    <scope>NUCLEOTIDE SEQUENCE [LARGE SCALE GENOMIC DNA]</scope>
    <source>
        <strain evidence="10 11">J5</strain>
    </source>
</reference>
<evidence type="ECO:0000256" key="4">
    <source>
        <dbReference type="ARBA" id="ARBA00022676"/>
    </source>
</evidence>
<keyword evidence="7 8" id="KW-0802">TPR repeat</keyword>
<evidence type="ECO:0000256" key="3">
    <source>
        <dbReference type="ARBA" id="ARBA00011970"/>
    </source>
</evidence>
<dbReference type="InterPro" id="IPR029489">
    <property type="entry name" value="OGT/SEC/SPY_C"/>
</dbReference>
<gene>
    <name evidence="10" type="ORF">BKD09_34590</name>
</gene>
<dbReference type="Pfam" id="PF13432">
    <property type="entry name" value="TPR_16"/>
    <property type="match status" value="3"/>
</dbReference>
<organism evidence="10 11">
    <name type="scientific">Bradyrhizobium japonicum</name>
    <dbReference type="NCBI Taxonomy" id="375"/>
    <lineage>
        <taxon>Bacteria</taxon>
        <taxon>Pseudomonadati</taxon>
        <taxon>Pseudomonadota</taxon>
        <taxon>Alphaproteobacteria</taxon>
        <taxon>Hyphomicrobiales</taxon>
        <taxon>Nitrobacteraceae</taxon>
        <taxon>Bradyrhizobium</taxon>
    </lineage>
</organism>
<name>A0A1L3FJM4_BRAJP</name>
<dbReference type="Pfam" id="PF13844">
    <property type="entry name" value="Glyco_transf_41"/>
    <property type="match status" value="2"/>
</dbReference>
<dbReference type="SMART" id="SM00028">
    <property type="entry name" value="TPR"/>
    <property type="match status" value="8"/>
</dbReference>
<accession>A0A1L3FJM4</accession>
<protein>
    <recommendedName>
        <fullName evidence="3">protein O-GlcNAc transferase</fullName>
        <ecNumber evidence="3">2.4.1.255</ecNumber>
    </recommendedName>
</protein>
<evidence type="ECO:0000313" key="10">
    <source>
        <dbReference type="EMBL" id="APG13494.1"/>
    </source>
</evidence>
<evidence type="ECO:0000256" key="8">
    <source>
        <dbReference type="PROSITE-ProRule" id="PRU00339"/>
    </source>
</evidence>
<evidence type="ECO:0000256" key="5">
    <source>
        <dbReference type="ARBA" id="ARBA00022679"/>
    </source>
</evidence>
<evidence type="ECO:0000256" key="2">
    <source>
        <dbReference type="ARBA" id="ARBA00005386"/>
    </source>
</evidence>
<dbReference type="Proteomes" id="UP000181962">
    <property type="component" value="Chromosome"/>
</dbReference>
<feature type="repeat" description="TPR" evidence="8">
    <location>
        <begin position="334"/>
        <end position="367"/>
    </location>
</feature>
<dbReference type="InterPro" id="IPR019734">
    <property type="entry name" value="TPR_rpt"/>
</dbReference>
<evidence type="ECO:0000256" key="1">
    <source>
        <dbReference type="ARBA" id="ARBA00004922"/>
    </source>
</evidence>
<dbReference type="InterPro" id="IPR011990">
    <property type="entry name" value="TPR-like_helical_dom_sf"/>
</dbReference>
<dbReference type="OrthoDB" id="146908at2"/>
<feature type="repeat" description="TPR" evidence="8">
    <location>
        <begin position="164"/>
        <end position="197"/>
    </location>
</feature>
<feature type="repeat" description="TPR" evidence="8">
    <location>
        <begin position="368"/>
        <end position="401"/>
    </location>
</feature>
<dbReference type="EC" id="2.4.1.255" evidence="3"/>
<dbReference type="GO" id="GO:0097363">
    <property type="term" value="F:protein O-acetylglucosaminyltransferase activity"/>
    <property type="evidence" value="ECO:0007669"/>
    <property type="project" value="UniProtKB-EC"/>
</dbReference>
<dbReference type="PANTHER" id="PTHR44998">
    <property type="match status" value="1"/>
</dbReference>
<dbReference type="Gene3D" id="1.25.40.10">
    <property type="entry name" value="Tetratricopeptide repeat domain"/>
    <property type="match status" value="3"/>
</dbReference>
<evidence type="ECO:0000313" key="11">
    <source>
        <dbReference type="Proteomes" id="UP000181962"/>
    </source>
</evidence>
<proteinExistence type="inferred from homology"/>
<evidence type="ECO:0000256" key="7">
    <source>
        <dbReference type="ARBA" id="ARBA00022803"/>
    </source>
</evidence>
<evidence type="ECO:0000259" key="9">
    <source>
        <dbReference type="Pfam" id="PF13844"/>
    </source>
</evidence>
<feature type="domain" description="O-GlcNAc transferase C-terminal" evidence="9">
    <location>
        <begin position="479"/>
        <end position="638"/>
    </location>
</feature>
<dbReference type="AlphaFoldDB" id="A0A1L3FJM4"/>
<dbReference type="SUPFAM" id="SSF48452">
    <property type="entry name" value="TPR-like"/>
    <property type="match status" value="2"/>
</dbReference>
<feature type="domain" description="O-GlcNAc transferase C-terminal" evidence="9">
    <location>
        <begin position="642"/>
        <end position="829"/>
    </location>
</feature>
<dbReference type="Pfam" id="PF14559">
    <property type="entry name" value="TPR_19"/>
    <property type="match status" value="1"/>
</dbReference>
<dbReference type="Gene3D" id="3.40.50.2000">
    <property type="entry name" value="Glycogen Phosphorylase B"/>
    <property type="match status" value="1"/>
</dbReference>
<feature type="repeat" description="TPR" evidence="8">
    <location>
        <begin position="266"/>
        <end position="299"/>
    </location>
</feature>